<sequence>MTPADSPLPDHPLDLNKVDRGLRALKEKQGSGSPESITAGPRTWTAYDDFQLRCHAHPGMVDTVRCWIRNDEYWKIEHSHWDTIDFLLLAFEDDEVPPMRELKAAFDRHQAVLDQARAYKTMPTPNLSDNNAAAAQPKPPTGVKPTRVQYIRKPLRIETDHPPPSARPPSAPPRKRFARQDAVAQNQTGSPQKILRRSNRIKARTAARSVTSR</sequence>
<feature type="region of interest" description="Disordered" evidence="1">
    <location>
        <begin position="121"/>
        <end position="213"/>
    </location>
</feature>
<evidence type="ECO:0000256" key="1">
    <source>
        <dbReference type="SAM" id="MobiDB-lite"/>
    </source>
</evidence>
<proteinExistence type="predicted"/>
<feature type="compositionally biased region" description="Pro residues" evidence="1">
    <location>
        <begin position="162"/>
        <end position="172"/>
    </location>
</feature>
<accession>A0A9P4J4J7</accession>
<organism evidence="2 3">
    <name type="scientific">Myriangium duriaei CBS 260.36</name>
    <dbReference type="NCBI Taxonomy" id="1168546"/>
    <lineage>
        <taxon>Eukaryota</taxon>
        <taxon>Fungi</taxon>
        <taxon>Dikarya</taxon>
        <taxon>Ascomycota</taxon>
        <taxon>Pezizomycotina</taxon>
        <taxon>Dothideomycetes</taxon>
        <taxon>Dothideomycetidae</taxon>
        <taxon>Myriangiales</taxon>
        <taxon>Myriangiaceae</taxon>
        <taxon>Myriangium</taxon>
    </lineage>
</organism>
<keyword evidence="3" id="KW-1185">Reference proteome</keyword>
<name>A0A9P4J4J7_9PEZI</name>
<feature type="compositionally biased region" description="Basic residues" evidence="1">
    <location>
        <begin position="194"/>
        <end position="205"/>
    </location>
</feature>
<dbReference type="Proteomes" id="UP000799439">
    <property type="component" value="Unassembled WGS sequence"/>
</dbReference>
<reference evidence="2" key="1">
    <citation type="journal article" date="2020" name="Stud. Mycol.">
        <title>101 Dothideomycetes genomes: a test case for predicting lifestyles and emergence of pathogens.</title>
        <authorList>
            <person name="Haridas S."/>
            <person name="Albert R."/>
            <person name="Binder M."/>
            <person name="Bloem J."/>
            <person name="Labutti K."/>
            <person name="Salamov A."/>
            <person name="Andreopoulos B."/>
            <person name="Baker S."/>
            <person name="Barry K."/>
            <person name="Bills G."/>
            <person name="Bluhm B."/>
            <person name="Cannon C."/>
            <person name="Castanera R."/>
            <person name="Culley D."/>
            <person name="Daum C."/>
            <person name="Ezra D."/>
            <person name="Gonzalez J."/>
            <person name="Henrissat B."/>
            <person name="Kuo A."/>
            <person name="Liang C."/>
            <person name="Lipzen A."/>
            <person name="Lutzoni F."/>
            <person name="Magnuson J."/>
            <person name="Mondo S."/>
            <person name="Nolan M."/>
            <person name="Ohm R."/>
            <person name="Pangilinan J."/>
            <person name="Park H.-J."/>
            <person name="Ramirez L."/>
            <person name="Alfaro M."/>
            <person name="Sun H."/>
            <person name="Tritt A."/>
            <person name="Yoshinaga Y."/>
            <person name="Zwiers L.-H."/>
            <person name="Turgeon B."/>
            <person name="Goodwin S."/>
            <person name="Spatafora J."/>
            <person name="Crous P."/>
            <person name="Grigoriev I."/>
        </authorList>
    </citation>
    <scope>NUCLEOTIDE SEQUENCE</scope>
    <source>
        <strain evidence="2">CBS 260.36</strain>
    </source>
</reference>
<comment type="caution">
    <text evidence="2">The sequence shown here is derived from an EMBL/GenBank/DDBJ whole genome shotgun (WGS) entry which is preliminary data.</text>
</comment>
<protein>
    <submittedName>
        <fullName evidence="2">Uncharacterized protein</fullName>
    </submittedName>
</protein>
<evidence type="ECO:0000313" key="3">
    <source>
        <dbReference type="Proteomes" id="UP000799439"/>
    </source>
</evidence>
<dbReference type="EMBL" id="ML996083">
    <property type="protein sequence ID" value="KAF2155303.1"/>
    <property type="molecule type" value="Genomic_DNA"/>
</dbReference>
<evidence type="ECO:0000313" key="2">
    <source>
        <dbReference type="EMBL" id="KAF2155303.1"/>
    </source>
</evidence>
<feature type="compositionally biased region" description="Polar residues" evidence="1">
    <location>
        <begin position="123"/>
        <end position="133"/>
    </location>
</feature>
<gene>
    <name evidence="2" type="ORF">K461DRAFT_319733</name>
</gene>
<dbReference type="AlphaFoldDB" id="A0A9P4J4J7"/>